<dbReference type="RefSeq" id="WP_344067797.1">
    <property type="nucleotide sequence ID" value="NZ_BAAAPL010000001.1"/>
</dbReference>
<organism evidence="1 2">
    <name type="scientific">Microbacterium sediminicola</name>
    <dbReference type="NCBI Taxonomy" id="415210"/>
    <lineage>
        <taxon>Bacteria</taxon>
        <taxon>Bacillati</taxon>
        <taxon>Actinomycetota</taxon>
        <taxon>Actinomycetes</taxon>
        <taxon>Micrococcales</taxon>
        <taxon>Microbacteriaceae</taxon>
        <taxon>Microbacterium</taxon>
    </lineage>
</organism>
<dbReference type="SUPFAM" id="SSF56235">
    <property type="entry name" value="N-terminal nucleophile aminohydrolases (Ntn hydrolases)"/>
    <property type="match status" value="1"/>
</dbReference>
<dbReference type="Proteomes" id="UP001501690">
    <property type="component" value="Unassembled WGS sequence"/>
</dbReference>
<dbReference type="Gene3D" id="3.60.20.40">
    <property type="match status" value="1"/>
</dbReference>
<evidence type="ECO:0000313" key="2">
    <source>
        <dbReference type="Proteomes" id="UP001501690"/>
    </source>
</evidence>
<reference evidence="2" key="1">
    <citation type="journal article" date="2019" name="Int. J. Syst. Evol. Microbiol.">
        <title>The Global Catalogue of Microorganisms (GCM) 10K type strain sequencing project: providing services to taxonomists for standard genome sequencing and annotation.</title>
        <authorList>
            <consortium name="The Broad Institute Genomics Platform"/>
            <consortium name="The Broad Institute Genome Sequencing Center for Infectious Disease"/>
            <person name="Wu L."/>
            <person name="Ma J."/>
        </authorList>
    </citation>
    <scope>NUCLEOTIDE SEQUENCE [LARGE SCALE GENOMIC DNA]</scope>
    <source>
        <strain evidence="2">JCM 15577</strain>
    </source>
</reference>
<dbReference type="PANTHER" id="PTHR43881">
    <property type="entry name" value="GAMMA-GLUTAMYLTRANSPEPTIDASE (AFU_ORTHOLOGUE AFUA_4G13580)"/>
    <property type="match status" value="1"/>
</dbReference>
<dbReference type="Pfam" id="PF01019">
    <property type="entry name" value="G_glu_transpept"/>
    <property type="match status" value="1"/>
</dbReference>
<comment type="caution">
    <text evidence="1">The sequence shown here is derived from an EMBL/GenBank/DDBJ whole genome shotgun (WGS) entry which is preliminary data.</text>
</comment>
<dbReference type="InterPro" id="IPR043137">
    <property type="entry name" value="GGT_ssub_C"/>
</dbReference>
<dbReference type="PRINTS" id="PR01210">
    <property type="entry name" value="GGTRANSPTASE"/>
</dbReference>
<dbReference type="PANTHER" id="PTHR43881:SF1">
    <property type="entry name" value="GAMMA-GLUTAMYLTRANSPEPTIDASE (AFU_ORTHOLOGUE AFUA_4G13580)"/>
    <property type="match status" value="1"/>
</dbReference>
<gene>
    <name evidence="1" type="ORF">GCM10009808_01100</name>
</gene>
<proteinExistence type="predicted"/>
<accession>A0ABP4TH16</accession>
<evidence type="ECO:0000313" key="1">
    <source>
        <dbReference type="EMBL" id="GAA1687899.1"/>
    </source>
</evidence>
<keyword evidence="2" id="KW-1185">Reference proteome</keyword>
<sequence length="496" mass="50641">MSVALAAPHAEAVRAGEDAVAAGGNALDAALAAAAMLSVVYPHQCAVGGDLIALVRTPAGHTHAVLAAGTAPAAVDAVSAGWSQVPRFGAHSVSVPGMFGGWQAIHDLGATRPLSEVLLRAADRAEQGTPVSAGLARALTSRAPAVFADEGLRKVFAPDGRPLTEGELLVQPALARTFTTLAADPDSFYRGSIARALVRALQSAHGVHIAEDFSGYSPEVVPALRYEAGESMWSVAPPPSAGAILLGVIAGAVGEEGTRDERVLAASVRGVHTRAALLADPAGADVVIDDLIGLTHTSGGVTGEPRPQGDTAAVVATDDEGWSVSIVQSVYMTFGSGLLDPETGILFHNRASAFSADPRHPAFIRPGLRPPHTLTPAIVDSEDTIVVAGCQGGRAQPWILAQLLPDAVAADSSLDEILSRARWVVGERDLGHAVLTAVTEPGVTENIATAAATLGISHATFPGPADEAGHVQLVRRTGPRLDAASDPRADGIGVVI</sequence>
<dbReference type="InterPro" id="IPR029055">
    <property type="entry name" value="Ntn_hydrolases_N"/>
</dbReference>
<dbReference type="EMBL" id="BAAAPL010000001">
    <property type="protein sequence ID" value="GAA1687899.1"/>
    <property type="molecule type" value="Genomic_DNA"/>
</dbReference>
<dbReference type="InterPro" id="IPR052896">
    <property type="entry name" value="GGT-like_enzyme"/>
</dbReference>
<protein>
    <submittedName>
        <fullName evidence="1">Gamma-glutamyltransferase</fullName>
    </submittedName>
</protein>
<name>A0ABP4TH16_9MICO</name>